<reference evidence="1 2" key="1">
    <citation type="submission" date="2020-07" db="EMBL/GenBank/DDBJ databases">
        <title>Genomic Encyclopedia of Archaeal and Bacterial Type Strains, Phase II (KMG-II): from individual species to whole genera.</title>
        <authorList>
            <person name="Goeker M."/>
        </authorList>
    </citation>
    <scope>NUCLEOTIDE SEQUENCE [LARGE SCALE GENOMIC DNA]</scope>
    <source>
        <strain evidence="1 2">DSM 21226</strain>
    </source>
</reference>
<sequence>MGKTEQVSGAERDKGHFIAHSIGGAVVGGENNVFLQRRDLNRGWSDAGKIFRKMEANAQANPGALIFHRAIYVKESTTPDFLEVGLCIPGATLQVEVFDNRD</sequence>
<organism evidence="1 2">
    <name type="scientific">Sphaerotilus montanus</name>
    <dbReference type="NCBI Taxonomy" id="522889"/>
    <lineage>
        <taxon>Bacteria</taxon>
        <taxon>Pseudomonadati</taxon>
        <taxon>Pseudomonadota</taxon>
        <taxon>Betaproteobacteria</taxon>
        <taxon>Burkholderiales</taxon>
        <taxon>Sphaerotilaceae</taxon>
        <taxon>Sphaerotilus</taxon>
    </lineage>
</organism>
<evidence type="ECO:0000313" key="2">
    <source>
        <dbReference type="Proteomes" id="UP000518288"/>
    </source>
</evidence>
<dbReference type="RefSeq" id="WP_179634389.1">
    <property type="nucleotide sequence ID" value="NZ_JACCFH010000001.1"/>
</dbReference>
<proteinExistence type="predicted"/>
<protein>
    <submittedName>
        <fullName evidence="1">Uncharacterized protein</fullName>
    </submittedName>
</protein>
<dbReference type="AlphaFoldDB" id="A0A7Y9QYB5"/>
<comment type="caution">
    <text evidence="1">The sequence shown here is derived from an EMBL/GenBank/DDBJ whole genome shotgun (WGS) entry which is preliminary data.</text>
</comment>
<gene>
    <name evidence="1" type="ORF">BDD16_002634</name>
</gene>
<keyword evidence="2" id="KW-1185">Reference proteome</keyword>
<dbReference type="EMBL" id="JACCFH010000001">
    <property type="protein sequence ID" value="NYG33648.1"/>
    <property type="molecule type" value="Genomic_DNA"/>
</dbReference>
<dbReference type="Proteomes" id="UP000518288">
    <property type="component" value="Unassembled WGS sequence"/>
</dbReference>
<name>A0A7Y9QYB5_9BURK</name>
<evidence type="ECO:0000313" key="1">
    <source>
        <dbReference type="EMBL" id="NYG33648.1"/>
    </source>
</evidence>
<accession>A0A7Y9QYB5</accession>